<dbReference type="OrthoDB" id="268932at2"/>
<protein>
    <submittedName>
        <fullName evidence="1">Uncharacterized protein</fullName>
    </submittedName>
</protein>
<dbReference type="EMBL" id="SJPQ01000003">
    <property type="protein sequence ID" value="TWT87334.1"/>
    <property type="molecule type" value="Genomic_DNA"/>
</dbReference>
<dbReference type="AlphaFoldDB" id="A0A5C5ZIZ1"/>
<accession>A0A5C5ZIZ1</accession>
<sequence length="173" mass="18320">MTRNFDVNDVVGYLLAEGEDDQGRTGAYLLVSSRGRPLEFHCTAPVRASRAQEILFGPTLRDYIDGELIAGALVAKARLTPGVVVVADKALAEPVAARGWAAVCVTPDAPEGQASDVPAKSVQGEPLPEAVRALLETLRGSVDLAEPFERIREAIREARRLGGAEEAGHAHAA</sequence>
<evidence type="ECO:0000313" key="1">
    <source>
        <dbReference type="EMBL" id="TWT87334.1"/>
    </source>
</evidence>
<evidence type="ECO:0000313" key="2">
    <source>
        <dbReference type="Proteomes" id="UP000315440"/>
    </source>
</evidence>
<proteinExistence type="predicted"/>
<organism evidence="1 2">
    <name type="scientific">Pseudobythopirellula maris</name>
    <dbReference type="NCBI Taxonomy" id="2527991"/>
    <lineage>
        <taxon>Bacteria</taxon>
        <taxon>Pseudomonadati</taxon>
        <taxon>Planctomycetota</taxon>
        <taxon>Planctomycetia</taxon>
        <taxon>Pirellulales</taxon>
        <taxon>Lacipirellulaceae</taxon>
        <taxon>Pseudobythopirellula</taxon>
    </lineage>
</organism>
<dbReference type="RefSeq" id="WP_146401383.1">
    <property type="nucleotide sequence ID" value="NZ_SJPQ01000003.1"/>
</dbReference>
<dbReference type="Proteomes" id="UP000315440">
    <property type="component" value="Unassembled WGS sequence"/>
</dbReference>
<keyword evidence="2" id="KW-1185">Reference proteome</keyword>
<name>A0A5C5ZIZ1_9BACT</name>
<comment type="caution">
    <text evidence="1">The sequence shown here is derived from an EMBL/GenBank/DDBJ whole genome shotgun (WGS) entry which is preliminary data.</text>
</comment>
<gene>
    <name evidence="1" type="ORF">Mal64_28720</name>
</gene>
<reference evidence="1 2" key="1">
    <citation type="submission" date="2019-02" db="EMBL/GenBank/DDBJ databases">
        <title>Deep-cultivation of Planctomycetes and their phenomic and genomic characterization uncovers novel biology.</title>
        <authorList>
            <person name="Wiegand S."/>
            <person name="Jogler M."/>
            <person name="Boedeker C."/>
            <person name="Pinto D."/>
            <person name="Vollmers J."/>
            <person name="Rivas-Marin E."/>
            <person name="Kohn T."/>
            <person name="Peeters S.H."/>
            <person name="Heuer A."/>
            <person name="Rast P."/>
            <person name="Oberbeckmann S."/>
            <person name="Bunk B."/>
            <person name="Jeske O."/>
            <person name="Meyerdierks A."/>
            <person name="Storesund J.E."/>
            <person name="Kallscheuer N."/>
            <person name="Luecker S."/>
            <person name="Lage O.M."/>
            <person name="Pohl T."/>
            <person name="Merkel B.J."/>
            <person name="Hornburger P."/>
            <person name="Mueller R.-W."/>
            <person name="Bruemmer F."/>
            <person name="Labrenz M."/>
            <person name="Spormann A.M."/>
            <person name="Op Den Camp H."/>
            <person name="Overmann J."/>
            <person name="Amann R."/>
            <person name="Jetten M.S.M."/>
            <person name="Mascher T."/>
            <person name="Medema M.H."/>
            <person name="Devos D.P."/>
            <person name="Kaster A.-K."/>
            <person name="Ovreas L."/>
            <person name="Rohde M."/>
            <person name="Galperin M.Y."/>
            <person name="Jogler C."/>
        </authorList>
    </citation>
    <scope>NUCLEOTIDE SEQUENCE [LARGE SCALE GENOMIC DNA]</scope>
    <source>
        <strain evidence="1 2">Mal64</strain>
    </source>
</reference>